<dbReference type="InParanoid" id="Q233Q0"/>
<dbReference type="SMART" id="SM00327">
    <property type="entry name" value="VWA"/>
    <property type="match status" value="1"/>
</dbReference>
<reference evidence="4" key="1">
    <citation type="journal article" date="2006" name="PLoS Biol.">
        <title>Macronuclear genome sequence of the ciliate Tetrahymena thermophila, a model eukaryote.</title>
        <authorList>
            <person name="Eisen J.A."/>
            <person name="Coyne R.S."/>
            <person name="Wu M."/>
            <person name="Wu D."/>
            <person name="Thiagarajan M."/>
            <person name="Wortman J.R."/>
            <person name="Badger J.H."/>
            <person name="Ren Q."/>
            <person name="Amedeo P."/>
            <person name="Jones K.M."/>
            <person name="Tallon L.J."/>
            <person name="Delcher A.L."/>
            <person name="Salzberg S.L."/>
            <person name="Silva J.C."/>
            <person name="Haas B.J."/>
            <person name="Majoros W.H."/>
            <person name="Farzad M."/>
            <person name="Carlton J.M."/>
            <person name="Smith R.K. Jr."/>
            <person name="Garg J."/>
            <person name="Pearlman R.E."/>
            <person name="Karrer K.M."/>
            <person name="Sun L."/>
            <person name="Manning G."/>
            <person name="Elde N.C."/>
            <person name="Turkewitz A.P."/>
            <person name="Asai D.J."/>
            <person name="Wilkes D.E."/>
            <person name="Wang Y."/>
            <person name="Cai H."/>
            <person name="Collins K."/>
            <person name="Stewart B.A."/>
            <person name="Lee S.R."/>
            <person name="Wilamowska K."/>
            <person name="Weinberg Z."/>
            <person name="Ruzzo W.L."/>
            <person name="Wloga D."/>
            <person name="Gaertig J."/>
            <person name="Frankel J."/>
            <person name="Tsao C.-C."/>
            <person name="Gorovsky M.A."/>
            <person name="Keeling P.J."/>
            <person name="Waller R.F."/>
            <person name="Patron N.J."/>
            <person name="Cherry J.M."/>
            <person name="Stover N.A."/>
            <person name="Krieger C.J."/>
            <person name="del Toro C."/>
            <person name="Ryder H.F."/>
            <person name="Williamson S.C."/>
            <person name="Barbeau R.A."/>
            <person name="Hamilton E.P."/>
            <person name="Orias E."/>
        </authorList>
    </citation>
    <scope>NUCLEOTIDE SEQUENCE [LARGE SCALE GENOMIC DNA]</scope>
    <source>
        <strain evidence="4">SB210</strain>
    </source>
</reference>
<dbReference type="EMBL" id="GG662769">
    <property type="protein sequence ID" value="EAR91779.1"/>
    <property type="molecule type" value="Genomic_DNA"/>
</dbReference>
<keyword evidence="4" id="KW-1185">Reference proteome</keyword>
<dbReference type="InterPro" id="IPR013694">
    <property type="entry name" value="VIT"/>
</dbReference>
<gene>
    <name evidence="3" type="ORF">TTHERM_00809240</name>
</gene>
<feature type="domain" description="VWFA" evidence="1">
    <location>
        <begin position="315"/>
        <end position="487"/>
    </location>
</feature>
<dbReference type="PANTHER" id="PTHR45737:SF6">
    <property type="entry name" value="VON WILLEBRAND FACTOR A DOMAIN-CONTAINING PROTEIN 5A"/>
    <property type="match status" value="1"/>
</dbReference>
<dbReference type="HOGENOM" id="CLU_016881_0_0_1"/>
<dbReference type="STRING" id="312017.Q233Q0"/>
<dbReference type="PROSITE" id="PS50234">
    <property type="entry name" value="VWFA"/>
    <property type="match status" value="1"/>
</dbReference>
<dbReference type="InterPro" id="IPR036465">
    <property type="entry name" value="vWFA_dom_sf"/>
</dbReference>
<name>Q233Q0_TETTS</name>
<protein>
    <submittedName>
        <fullName evidence="3">Type A von willebrand factor domain protein</fullName>
    </submittedName>
</protein>
<dbReference type="AlphaFoldDB" id="Q233Q0"/>
<evidence type="ECO:0000313" key="3">
    <source>
        <dbReference type="EMBL" id="EAR91779.1"/>
    </source>
</evidence>
<dbReference type="SMART" id="SM00609">
    <property type="entry name" value="VIT"/>
    <property type="match status" value="1"/>
</dbReference>
<proteinExistence type="predicted"/>
<dbReference type="KEGG" id="tet:TTHERM_00809240"/>
<dbReference type="RefSeq" id="XP_001012024.1">
    <property type="nucleotide sequence ID" value="XM_001012024.1"/>
</dbReference>
<feature type="domain" description="VIT" evidence="2">
    <location>
        <begin position="15"/>
        <end position="147"/>
    </location>
</feature>
<accession>Q233Q0</accession>
<evidence type="ECO:0000313" key="4">
    <source>
        <dbReference type="Proteomes" id="UP000009168"/>
    </source>
</evidence>
<evidence type="ECO:0000259" key="2">
    <source>
        <dbReference type="PROSITE" id="PS51468"/>
    </source>
</evidence>
<dbReference type="GeneID" id="7829667"/>
<dbReference type="SUPFAM" id="SSF53300">
    <property type="entry name" value="vWA-like"/>
    <property type="match status" value="1"/>
</dbReference>
<organism evidence="3 4">
    <name type="scientific">Tetrahymena thermophila (strain SB210)</name>
    <dbReference type="NCBI Taxonomy" id="312017"/>
    <lineage>
        <taxon>Eukaryota</taxon>
        <taxon>Sar</taxon>
        <taxon>Alveolata</taxon>
        <taxon>Ciliophora</taxon>
        <taxon>Intramacronucleata</taxon>
        <taxon>Oligohymenophorea</taxon>
        <taxon>Hymenostomatida</taxon>
        <taxon>Tetrahymenina</taxon>
        <taxon>Tetrahymenidae</taxon>
        <taxon>Tetrahymena</taxon>
    </lineage>
</organism>
<dbReference type="OrthoDB" id="312927at2759"/>
<dbReference type="PROSITE" id="PS51468">
    <property type="entry name" value="VIT"/>
    <property type="match status" value="1"/>
</dbReference>
<dbReference type="InterPro" id="IPR002035">
    <property type="entry name" value="VWF_A"/>
</dbReference>
<evidence type="ECO:0000259" key="1">
    <source>
        <dbReference type="PROSITE" id="PS50234"/>
    </source>
</evidence>
<dbReference type="eggNOG" id="ENOG502QRPK">
    <property type="taxonomic scope" value="Eukaryota"/>
</dbReference>
<dbReference type="PANTHER" id="PTHR45737">
    <property type="entry name" value="VON WILLEBRAND FACTOR A DOMAIN-CONTAINING PROTEIN 5A"/>
    <property type="match status" value="1"/>
</dbReference>
<dbReference type="Pfam" id="PF08487">
    <property type="entry name" value="VIT"/>
    <property type="match status" value="1"/>
</dbReference>
<dbReference type="Pfam" id="PF13768">
    <property type="entry name" value="VWA_3"/>
    <property type="match status" value="1"/>
</dbReference>
<dbReference type="Proteomes" id="UP000009168">
    <property type="component" value="Unassembled WGS sequence"/>
</dbReference>
<dbReference type="Gene3D" id="3.40.50.410">
    <property type="entry name" value="von Willebrand factor, type A domain"/>
    <property type="match status" value="1"/>
</dbReference>
<dbReference type="OMA" id="QNTALIC"/>
<sequence length="853" mass="97684">MKQNKQFSLHTLEYCKSVQNKYQSAQTPATLKSVQYKCQIINNILKTTLTQTFVSYSSSENSETIYYFPIINGTCLELFEAKYNDKTIKGIIKEKSVAKKEYQENKNQGNFVSYAKTSTEDDQLFCEILLGNLPPNQQVEIHLIFSQQLSSILNKYFVATIPLQYCEDNISAKLGINLLTLDLFCTGKITYAESRGQKTEKVIVDDNTVKFNLSQALNQKGNELQFVFSFEGMFEPQIIFGSSRIFHEDYVKRAILPVSNSVMVSFIPNFNEEITKEVDDAVKAALNKGEDVICEEFQQKISSELVDHLNSSKSEFIFLLDRSGSMSGQSIKQACEALVLFLQSLPIDSYFNVVSFGSSFEKLFPSSQKYNSQNLEQAVQIINQYSANLGGTEIYQPLHNVFNEKKIEGYNKQIFLLTDGQVDNPKQVVNLIKKNNKFSRIHSIGFGNDADKQLIQETAVYGKGISKIVNQNCDLQEVVIEMLSLSITPTLDQFKMIYDQNIFESTYPSSTNFPCIFKDEIINIHLFFKPLVQISELTQEQKQIEIEYYDSCQKQKVQKKLIMQMQDSFSCNSELQQSVFKIGKQLQLNEMIEEQEQEYNDKILQQSIDYQLLTQNTALICVIETLNDEQKVIFENLKHSPFHQQLNQIQSIEKESMQIQQNIAYNYQSSSYAAAATPAQKSQYKLEVEEDDFEGDDLFGCDFGIVGSYSSSNYSINQSSQQQQVLENESNFSQIKNQSNQNIQDLIKNSKPNLQNLLNLVDSEGVWKYDDILIKQCCSKIDSAQIKKYCSNFITQNAFMTLLVIIFLEIEYSQQKNKWKLISKKSNNFIQSQIKAGIDLNSLKETIKKLIIS</sequence>